<evidence type="ECO:0000256" key="4">
    <source>
        <dbReference type="ARBA" id="ARBA00008663"/>
    </source>
</evidence>
<dbReference type="Pfam" id="PF02887">
    <property type="entry name" value="PK_C"/>
    <property type="match status" value="1"/>
</dbReference>
<evidence type="ECO:0000256" key="13">
    <source>
        <dbReference type="ARBA" id="ARBA00022958"/>
    </source>
</evidence>
<name>A0A162U8K7_9CLOT</name>
<evidence type="ECO:0000256" key="11">
    <source>
        <dbReference type="ARBA" id="ARBA00022840"/>
    </source>
</evidence>
<dbReference type="UniPathway" id="UPA00109">
    <property type="reaction ID" value="UER00188"/>
</dbReference>
<evidence type="ECO:0000313" key="21">
    <source>
        <dbReference type="Proteomes" id="UP000076603"/>
    </source>
</evidence>
<evidence type="ECO:0000256" key="3">
    <source>
        <dbReference type="ARBA" id="ARBA00004997"/>
    </source>
</evidence>
<gene>
    <name evidence="20" type="primary">pyk_2</name>
    <name evidence="20" type="ORF">CLMAG_06900</name>
</gene>
<dbReference type="InterPro" id="IPR015795">
    <property type="entry name" value="Pyrv_Knase_C"/>
</dbReference>
<dbReference type="GO" id="GO:0004743">
    <property type="term" value="F:pyruvate kinase activity"/>
    <property type="evidence" value="ECO:0007669"/>
    <property type="project" value="UniProtKB-UniRule"/>
</dbReference>
<dbReference type="InterPro" id="IPR015806">
    <property type="entry name" value="Pyrv_Knase_insert_dom_sf"/>
</dbReference>
<keyword evidence="15 20" id="KW-0670">Pyruvate</keyword>
<comment type="cofactor">
    <cofactor evidence="1">
        <name>Mg(2+)</name>
        <dbReference type="ChEBI" id="CHEBI:18420"/>
    </cofactor>
</comment>
<dbReference type="NCBIfam" id="TIGR01064">
    <property type="entry name" value="pyruv_kin"/>
    <property type="match status" value="1"/>
</dbReference>
<reference evidence="20 21" key="1">
    <citation type="submission" date="2016-04" db="EMBL/GenBank/DDBJ databases">
        <title>Genome sequence of Clostridium magnum DSM 2767.</title>
        <authorList>
            <person name="Poehlein A."/>
            <person name="Uhlig R."/>
            <person name="Fischer R."/>
            <person name="Bahl H."/>
            <person name="Daniel R."/>
        </authorList>
    </citation>
    <scope>NUCLEOTIDE SEQUENCE [LARGE SCALE GENOMIC DNA]</scope>
    <source>
        <strain evidence="20 21">DSM 2767</strain>
    </source>
</reference>
<sequence>MKKTKIVCTIGPASESREVISKLISAGMNASRHNFSHGDHEGNGRGIKLVKEISAELNKSIAIILDTKGPEIRTGNFQNGKVELKKDTKFTIVAGGDIVGDESICSVTYGNLHEDVKPGNSILIDDGLVGLEVESIEGNRIHCVVKNTGLVGNHKGVNVPGVSIQLPAITEKDIADIKFGIEQNIDIVAASFVRKASDVLSIRKVLEKNGGSDILIFSKIENQEGINNIDEIIKFSDGIMVARGDLGVEIPAEEVPLVQKRIIEKCNKAGKPVITATQMLDSMMRNPRPTRAEASDVANAIIDGTDAIMLSGETASGKYPVEAVTTMARIAEKTESSIKYEDNLRRKGSMSSENIANAISLAACTTAMELKAPAIITATQSGSTAVMVSKYRPGCPIVAVTPYEKVARKLALNWGVIPILAPKVETTDELIAISVEMASNSGLVKKGDSVVVAAGIPVNHSGTTNMIKVHNV</sequence>
<comment type="pathway">
    <text evidence="3 17">Carbohydrate degradation; glycolysis; pyruvate from D-glyceraldehyde 3-phosphate: step 5/5.</text>
</comment>
<dbReference type="NCBIfam" id="NF004491">
    <property type="entry name" value="PRK05826.1"/>
    <property type="match status" value="1"/>
</dbReference>
<dbReference type="NCBIfam" id="NF004978">
    <property type="entry name" value="PRK06354.1"/>
    <property type="match status" value="1"/>
</dbReference>
<evidence type="ECO:0000259" key="19">
    <source>
        <dbReference type="Pfam" id="PF02887"/>
    </source>
</evidence>
<dbReference type="SUPFAM" id="SSF50800">
    <property type="entry name" value="PK beta-barrel domain-like"/>
    <property type="match status" value="1"/>
</dbReference>
<dbReference type="InterPro" id="IPR011037">
    <property type="entry name" value="Pyrv_Knase-like_insert_dom_sf"/>
</dbReference>
<keyword evidence="14 17" id="KW-0324">Glycolysis</keyword>
<dbReference type="FunFam" id="3.20.20.60:FF:000001">
    <property type="entry name" value="Pyruvate kinase"/>
    <property type="match status" value="1"/>
</dbReference>
<evidence type="ECO:0000256" key="17">
    <source>
        <dbReference type="RuleBase" id="RU000504"/>
    </source>
</evidence>
<evidence type="ECO:0000256" key="12">
    <source>
        <dbReference type="ARBA" id="ARBA00022842"/>
    </source>
</evidence>
<dbReference type="InterPro" id="IPR015813">
    <property type="entry name" value="Pyrv/PenolPyrv_kinase-like_dom"/>
</dbReference>
<comment type="similarity">
    <text evidence="4 17">Belongs to the pyruvate kinase family.</text>
</comment>
<keyword evidence="10 17" id="KW-0418">Kinase</keyword>
<protein>
    <recommendedName>
        <fullName evidence="6 16">Pyruvate kinase</fullName>
        <ecNumber evidence="5 16">2.7.1.40</ecNumber>
    </recommendedName>
</protein>
<evidence type="ECO:0000256" key="8">
    <source>
        <dbReference type="ARBA" id="ARBA00022723"/>
    </source>
</evidence>
<evidence type="ECO:0000256" key="14">
    <source>
        <dbReference type="ARBA" id="ARBA00023152"/>
    </source>
</evidence>
<keyword evidence="8" id="KW-0479">Metal-binding</keyword>
<dbReference type="EC" id="2.7.1.40" evidence="5 16"/>
<evidence type="ECO:0000313" key="20">
    <source>
        <dbReference type="EMBL" id="KZL93644.1"/>
    </source>
</evidence>
<keyword evidence="11" id="KW-0067">ATP-binding</keyword>
<dbReference type="EMBL" id="LWAE01000001">
    <property type="protein sequence ID" value="KZL93644.1"/>
    <property type="molecule type" value="Genomic_DNA"/>
</dbReference>
<dbReference type="GO" id="GO:0006950">
    <property type="term" value="P:response to stress"/>
    <property type="evidence" value="ECO:0007669"/>
    <property type="project" value="UniProtKB-ARBA"/>
</dbReference>
<keyword evidence="9" id="KW-0547">Nucleotide-binding</keyword>
<comment type="catalytic activity">
    <reaction evidence="17">
        <text>pyruvate + ATP = phosphoenolpyruvate + ADP + H(+)</text>
        <dbReference type="Rhea" id="RHEA:18157"/>
        <dbReference type="ChEBI" id="CHEBI:15361"/>
        <dbReference type="ChEBI" id="CHEBI:15378"/>
        <dbReference type="ChEBI" id="CHEBI:30616"/>
        <dbReference type="ChEBI" id="CHEBI:58702"/>
        <dbReference type="ChEBI" id="CHEBI:456216"/>
        <dbReference type="EC" id="2.7.1.40"/>
    </reaction>
</comment>
<dbReference type="FunFam" id="2.40.33.10:FF:000001">
    <property type="entry name" value="Pyruvate kinase"/>
    <property type="match status" value="1"/>
</dbReference>
<evidence type="ECO:0000256" key="2">
    <source>
        <dbReference type="ARBA" id="ARBA00001958"/>
    </source>
</evidence>
<dbReference type="GO" id="GO:0005524">
    <property type="term" value="F:ATP binding"/>
    <property type="evidence" value="ECO:0007669"/>
    <property type="project" value="UniProtKB-KW"/>
</dbReference>
<dbReference type="InterPro" id="IPR036918">
    <property type="entry name" value="Pyrv_Knase_C_sf"/>
</dbReference>
<dbReference type="InterPro" id="IPR040442">
    <property type="entry name" value="Pyrv_kinase-like_dom_sf"/>
</dbReference>
<dbReference type="Gene3D" id="3.20.20.60">
    <property type="entry name" value="Phosphoenolpyruvate-binding domains"/>
    <property type="match status" value="1"/>
</dbReference>
<dbReference type="Pfam" id="PF00224">
    <property type="entry name" value="PK"/>
    <property type="match status" value="1"/>
</dbReference>
<evidence type="ECO:0000256" key="6">
    <source>
        <dbReference type="ARBA" id="ARBA00018587"/>
    </source>
</evidence>
<dbReference type="PRINTS" id="PR01050">
    <property type="entry name" value="PYRUVTKNASE"/>
</dbReference>
<dbReference type="InterPro" id="IPR015793">
    <property type="entry name" value="Pyrv_Knase_brl"/>
</dbReference>
<evidence type="ECO:0000256" key="5">
    <source>
        <dbReference type="ARBA" id="ARBA00012142"/>
    </source>
</evidence>
<evidence type="ECO:0000256" key="10">
    <source>
        <dbReference type="ARBA" id="ARBA00022777"/>
    </source>
</evidence>
<proteinExistence type="inferred from homology"/>
<dbReference type="OrthoDB" id="9812123at2"/>
<dbReference type="GO" id="GO:0016301">
    <property type="term" value="F:kinase activity"/>
    <property type="evidence" value="ECO:0007669"/>
    <property type="project" value="UniProtKB-KW"/>
</dbReference>
<evidence type="ECO:0000256" key="1">
    <source>
        <dbReference type="ARBA" id="ARBA00001946"/>
    </source>
</evidence>
<feature type="domain" description="Pyruvate kinase C-terminal" evidence="19">
    <location>
        <begin position="357"/>
        <end position="470"/>
    </location>
</feature>
<evidence type="ECO:0000256" key="15">
    <source>
        <dbReference type="ARBA" id="ARBA00023317"/>
    </source>
</evidence>
<dbReference type="PATRIC" id="fig|1121326.3.peg.649"/>
<keyword evidence="13" id="KW-0630">Potassium</keyword>
<comment type="caution">
    <text evidence="20">The sequence shown here is derived from an EMBL/GenBank/DDBJ whole genome shotgun (WGS) entry which is preliminary data.</text>
</comment>
<dbReference type="InterPro" id="IPR001697">
    <property type="entry name" value="Pyr_Knase"/>
</dbReference>
<dbReference type="PANTHER" id="PTHR11817">
    <property type="entry name" value="PYRUVATE KINASE"/>
    <property type="match status" value="1"/>
</dbReference>
<keyword evidence="7 17" id="KW-0808">Transferase</keyword>
<keyword evidence="12 17" id="KW-0460">Magnesium</keyword>
<keyword evidence="21" id="KW-1185">Reference proteome</keyword>
<dbReference type="GO" id="GO:0000287">
    <property type="term" value="F:magnesium ion binding"/>
    <property type="evidence" value="ECO:0007669"/>
    <property type="project" value="UniProtKB-UniRule"/>
</dbReference>
<accession>A0A162U8K7</accession>
<dbReference type="SUPFAM" id="SSF51621">
    <property type="entry name" value="Phosphoenolpyruvate/pyruvate domain"/>
    <property type="match status" value="1"/>
</dbReference>
<evidence type="ECO:0000259" key="18">
    <source>
        <dbReference type="Pfam" id="PF00224"/>
    </source>
</evidence>
<dbReference type="STRING" id="1121326.CLMAG_06900"/>
<dbReference type="GO" id="GO:0030955">
    <property type="term" value="F:potassium ion binding"/>
    <property type="evidence" value="ECO:0007669"/>
    <property type="project" value="UniProtKB-UniRule"/>
</dbReference>
<dbReference type="Gene3D" id="2.40.33.10">
    <property type="entry name" value="PK beta-barrel domain-like"/>
    <property type="match status" value="1"/>
</dbReference>
<comment type="cofactor">
    <cofactor evidence="2">
        <name>K(+)</name>
        <dbReference type="ChEBI" id="CHEBI:29103"/>
    </cofactor>
</comment>
<dbReference type="Gene3D" id="3.40.1380.20">
    <property type="entry name" value="Pyruvate kinase, C-terminal domain"/>
    <property type="match status" value="1"/>
</dbReference>
<dbReference type="Proteomes" id="UP000076603">
    <property type="component" value="Unassembled WGS sequence"/>
</dbReference>
<evidence type="ECO:0000256" key="7">
    <source>
        <dbReference type="ARBA" id="ARBA00022679"/>
    </source>
</evidence>
<feature type="domain" description="Pyruvate kinase barrel" evidence="18">
    <location>
        <begin position="1"/>
        <end position="324"/>
    </location>
</feature>
<evidence type="ECO:0000256" key="9">
    <source>
        <dbReference type="ARBA" id="ARBA00022741"/>
    </source>
</evidence>
<evidence type="ECO:0000256" key="16">
    <source>
        <dbReference type="NCBIfam" id="TIGR01064"/>
    </source>
</evidence>
<dbReference type="AlphaFoldDB" id="A0A162U8K7"/>
<organism evidence="20 21">
    <name type="scientific">Clostridium magnum DSM 2767</name>
    <dbReference type="NCBI Taxonomy" id="1121326"/>
    <lineage>
        <taxon>Bacteria</taxon>
        <taxon>Bacillati</taxon>
        <taxon>Bacillota</taxon>
        <taxon>Clostridia</taxon>
        <taxon>Eubacteriales</taxon>
        <taxon>Clostridiaceae</taxon>
        <taxon>Clostridium</taxon>
    </lineage>
</organism>
<dbReference type="SUPFAM" id="SSF52935">
    <property type="entry name" value="PK C-terminal domain-like"/>
    <property type="match status" value="1"/>
</dbReference>